<dbReference type="AlphaFoldDB" id="A0A9W8PRG6"/>
<dbReference type="InterPro" id="IPR054208">
    <property type="entry name" value="DUF6914"/>
</dbReference>
<sequence length="195" mass="22644">MGGNRKRLYIALYPSRVVNNEERREVVQVLFKQAKLSSSYRFRWGFAIGPKNERGAEIPGMRYRVKNHPIHNWVHEEIPLAHVRSTNNLLARIVIAKIQDETRLIGIIRNTPVIHNDHNWSCRTWAARTLSRIAQDGWASGTAELDWEKIETVAREHVATKIEFHSKLSLHCNYREVNRMRYCHNLSPAEDAKAG</sequence>
<protein>
    <submittedName>
        <fullName evidence="1">Uncharacterized protein</fullName>
    </submittedName>
</protein>
<dbReference type="OrthoDB" id="2679825at2759"/>
<comment type="caution">
    <text evidence="1">The sequence shown here is derived from an EMBL/GenBank/DDBJ whole genome shotgun (WGS) entry which is preliminary data.</text>
</comment>
<gene>
    <name evidence="1" type="ORF">NW766_005910</name>
</gene>
<keyword evidence="2" id="KW-1185">Reference proteome</keyword>
<accession>A0A9W8PRG6</accession>
<dbReference type="Pfam" id="PF21858">
    <property type="entry name" value="DUF6914"/>
    <property type="match status" value="1"/>
</dbReference>
<dbReference type="Proteomes" id="UP001152130">
    <property type="component" value="Unassembled WGS sequence"/>
</dbReference>
<name>A0A9W8PRG6_9HYPO</name>
<evidence type="ECO:0000313" key="2">
    <source>
        <dbReference type="Proteomes" id="UP001152130"/>
    </source>
</evidence>
<evidence type="ECO:0000313" key="1">
    <source>
        <dbReference type="EMBL" id="KAJ4015564.1"/>
    </source>
</evidence>
<dbReference type="EMBL" id="JAPDHF010000007">
    <property type="protein sequence ID" value="KAJ4015564.1"/>
    <property type="molecule type" value="Genomic_DNA"/>
</dbReference>
<proteinExistence type="predicted"/>
<reference evidence="1" key="1">
    <citation type="submission" date="2022-10" db="EMBL/GenBank/DDBJ databases">
        <title>Fusarium specimens isolated from Avocado Roots.</title>
        <authorList>
            <person name="Stajich J."/>
            <person name="Roper C."/>
            <person name="Heimlech-Rivalta G."/>
        </authorList>
    </citation>
    <scope>NUCLEOTIDE SEQUENCE</scope>
    <source>
        <strain evidence="1">CF00143</strain>
    </source>
</reference>
<organism evidence="1 2">
    <name type="scientific">Fusarium irregulare</name>
    <dbReference type="NCBI Taxonomy" id="2494466"/>
    <lineage>
        <taxon>Eukaryota</taxon>
        <taxon>Fungi</taxon>
        <taxon>Dikarya</taxon>
        <taxon>Ascomycota</taxon>
        <taxon>Pezizomycotina</taxon>
        <taxon>Sordariomycetes</taxon>
        <taxon>Hypocreomycetidae</taxon>
        <taxon>Hypocreales</taxon>
        <taxon>Nectriaceae</taxon>
        <taxon>Fusarium</taxon>
        <taxon>Fusarium incarnatum-equiseti species complex</taxon>
    </lineage>
</organism>